<feature type="domain" description="Beta-ketoacyl-[acyl-carrier-protein] synthase III N-terminal" evidence="16">
    <location>
        <begin position="106"/>
        <end position="183"/>
    </location>
</feature>
<evidence type="ECO:0000256" key="5">
    <source>
        <dbReference type="ARBA" id="ARBA00022679"/>
    </source>
</evidence>
<dbReference type="HAMAP" id="MF_01815">
    <property type="entry name" value="FabH"/>
    <property type="match status" value="1"/>
</dbReference>
<keyword evidence="4 14" id="KW-0444">Lipid biosynthesis</keyword>
<evidence type="ECO:0000256" key="1">
    <source>
        <dbReference type="ARBA" id="ARBA00005194"/>
    </source>
</evidence>
<dbReference type="EMBL" id="NOJZ02000011">
    <property type="protein sequence ID" value="RDY23534.1"/>
    <property type="molecule type" value="Genomic_DNA"/>
</dbReference>
<proteinExistence type="inferred from homology"/>
<gene>
    <name evidence="14" type="primary">fabH</name>
    <name evidence="17" type="ORF">CHF27_007885</name>
</gene>
<accession>A0A371ISS5</accession>
<dbReference type="PANTHER" id="PTHR34069">
    <property type="entry name" value="3-OXOACYL-[ACYL-CARRIER-PROTEIN] SYNTHASE 3"/>
    <property type="match status" value="1"/>
</dbReference>
<feature type="active site" evidence="14">
    <location>
        <position position="250"/>
    </location>
</feature>
<sequence length="325" mass="35599">MEEIIIEGLGSYVPSRIVTNFEISKIVDTNNEWISDRTGIIQRHISQGEDTSYMASKACENAMKMANISPLDIDLIIVATCTPDMFTPSTACIVQKNIGAKNALAFDISAACTGFIYGLDIASAIMKSNKYTHALVIGAENLSKAIDWNDRSTCVLFADGAGAAVLSKSNDKGIIKSLCKSQGENHEFITIGAKDVENPFLEESVSRNKKLQMNGREVFKFATSKIVECIKQILEDENMTIDDIDYIVPHQANVRIIEYAAKKLNISTEKFYTNIQNYGNTSAASIPIALNEMNEKSLIKKGNKIILVGFGGGLTYGASLINWNI</sequence>
<reference evidence="17 18" key="1">
    <citation type="journal article" date="2017" name="Genome Announc.">
        <title>Draft Genome Sequence of Romboutsia maritimum sp. nov. Strain CCRI-22766(T), Isolated from Coastal Estuarine Mud.</title>
        <authorList>
            <person name="Maheux A.F."/>
            <person name="Boudreau D.K."/>
            <person name="Berube E."/>
            <person name="Boissinot M."/>
            <person name="Raymond F."/>
            <person name="Brodeur S."/>
            <person name="Corbeil J."/>
            <person name="Brightwell G."/>
            <person name="Broda D."/>
            <person name="Omar R.F."/>
            <person name="Bergeron M.G."/>
        </authorList>
    </citation>
    <scope>NUCLEOTIDE SEQUENCE [LARGE SCALE GENOMIC DNA]</scope>
    <source>
        <strain evidence="17 18">CCRI-22766</strain>
    </source>
</reference>
<dbReference type="EC" id="2.3.1.180" evidence="14"/>
<feature type="active site" evidence="14">
    <location>
        <position position="112"/>
    </location>
</feature>
<evidence type="ECO:0000256" key="3">
    <source>
        <dbReference type="ARBA" id="ARBA00022490"/>
    </source>
</evidence>
<evidence type="ECO:0000256" key="14">
    <source>
        <dbReference type="HAMAP-Rule" id="MF_01815"/>
    </source>
</evidence>
<dbReference type="InterPro" id="IPR016039">
    <property type="entry name" value="Thiolase-like"/>
</dbReference>
<evidence type="ECO:0000313" key="17">
    <source>
        <dbReference type="EMBL" id="RDY23534.1"/>
    </source>
</evidence>
<keyword evidence="9 14" id="KW-0012">Acyltransferase</keyword>
<comment type="subcellular location">
    <subcellularLocation>
        <location evidence="14">Cytoplasm</location>
    </subcellularLocation>
</comment>
<comment type="catalytic activity">
    <reaction evidence="12">
        <text>2-methylpropanoyl-CoA + malonyl-[ACP] + H(+) = 4-methyl-3-oxopentanoyl-[ACP] + CO2 + CoA</text>
        <dbReference type="Rhea" id="RHEA:42268"/>
        <dbReference type="Rhea" id="RHEA-COMP:9623"/>
        <dbReference type="Rhea" id="RHEA-COMP:9940"/>
        <dbReference type="ChEBI" id="CHEBI:15378"/>
        <dbReference type="ChEBI" id="CHEBI:16526"/>
        <dbReference type="ChEBI" id="CHEBI:57287"/>
        <dbReference type="ChEBI" id="CHEBI:57338"/>
        <dbReference type="ChEBI" id="CHEBI:78449"/>
        <dbReference type="ChEBI" id="CHEBI:78820"/>
        <dbReference type="EC" id="2.3.1.300"/>
    </reaction>
    <physiologicalReaction direction="left-to-right" evidence="12">
        <dbReference type="Rhea" id="RHEA:42269"/>
    </physiologicalReaction>
</comment>
<evidence type="ECO:0000259" key="16">
    <source>
        <dbReference type="Pfam" id="PF08545"/>
    </source>
</evidence>
<evidence type="ECO:0000256" key="11">
    <source>
        <dbReference type="ARBA" id="ARBA00052407"/>
    </source>
</evidence>
<feature type="domain" description="Beta-ketoacyl-[acyl-carrier-protein] synthase III C-terminal" evidence="15">
    <location>
        <begin position="234"/>
        <end position="323"/>
    </location>
</feature>
<dbReference type="GO" id="GO:0004315">
    <property type="term" value="F:3-oxoacyl-[acyl-carrier-protein] synthase activity"/>
    <property type="evidence" value="ECO:0007669"/>
    <property type="project" value="InterPro"/>
</dbReference>
<dbReference type="NCBIfam" id="TIGR00747">
    <property type="entry name" value="fabH"/>
    <property type="match status" value="1"/>
</dbReference>
<dbReference type="UniPathway" id="UPA00094"/>
<dbReference type="PANTHER" id="PTHR34069:SF2">
    <property type="entry name" value="BETA-KETOACYL-[ACYL-CARRIER-PROTEIN] SYNTHASE III"/>
    <property type="match status" value="1"/>
</dbReference>
<keyword evidence="14" id="KW-0511">Multifunctional enzyme</keyword>
<evidence type="ECO:0000259" key="15">
    <source>
        <dbReference type="Pfam" id="PF08541"/>
    </source>
</evidence>
<keyword evidence="5 14" id="KW-0808">Transferase</keyword>
<organism evidence="17 18">
    <name type="scientific">Romboutsia maritimum</name>
    <dbReference type="NCBI Taxonomy" id="2020948"/>
    <lineage>
        <taxon>Bacteria</taxon>
        <taxon>Bacillati</taxon>
        <taxon>Bacillota</taxon>
        <taxon>Clostridia</taxon>
        <taxon>Peptostreptococcales</taxon>
        <taxon>Peptostreptococcaceae</taxon>
        <taxon>Romboutsia</taxon>
    </lineage>
</organism>
<feature type="active site" evidence="14">
    <location>
        <position position="280"/>
    </location>
</feature>
<comment type="domain">
    <text evidence="14">The last Arg residue of the ACP-binding site is essential for the weak association between ACP/AcpP and FabH.</text>
</comment>
<comment type="pathway">
    <text evidence="1 14">Lipid metabolism; fatty acid biosynthesis.</text>
</comment>
<dbReference type="GO" id="GO:0006633">
    <property type="term" value="P:fatty acid biosynthetic process"/>
    <property type="evidence" value="ECO:0007669"/>
    <property type="project" value="UniProtKB-UniRule"/>
</dbReference>
<comment type="subunit">
    <text evidence="14">Homodimer.</text>
</comment>
<dbReference type="CDD" id="cd00830">
    <property type="entry name" value="KAS_III"/>
    <property type="match status" value="1"/>
</dbReference>
<dbReference type="Pfam" id="PF08541">
    <property type="entry name" value="ACP_syn_III_C"/>
    <property type="match status" value="1"/>
</dbReference>
<dbReference type="SUPFAM" id="SSF53901">
    <property type="entry name" value="Thiolase-like"/>
    <property type="match status" value="1"/>
</dbReference>
<keyword evidence="6 14" id="KW-0276">Fatty acid metabolism</keyword>
<comment type="caution">
    <text evidence="17">The sequence shown here is derived from an EMBL/GenBank/DDBJ whole genome shotgun (WGS) entry which is preliminary data.</text>
</comment>
<evidence type="ECO:0000313" key="18">
    <source>
        <dbReference type="Proteomes" id="UP000243494"/>
    </source>
</evidence>
<dbReference type="AlphaFoldDB" id="A0A371ISS5"/>
<comment type="function">
    <text evidence="14">Catalyzes the condensation reaction of fatty acid synthesis by the addition to an acyl acceptor of two carbons from malonyl-ACP. Catalyzes the first condensation reaction which initiates fatty acid synthesis and may therefore play a role in governing the total rate of fatty acid production. Possesses both acetoacetyl-ACP synthase and acetyl transacylase activities. Its substrate specificity determines the biosynthesis of branched-chain and/or straight-chain of fatty acids.</text>
</comment>
<evidence type="ECO:0000256" key="10">
    <source>
        <dbReference type="ARBA" id="ARBA00051096"/>
    </source>
</evidence>
<evidence type="ECO:0000256" key="9">
    <source>
        <dbReference type="ARBA" id="ARBA00023315"/>
    </source>
</evidence>
<evidence type="ECO:0000256" key="7">
    <source>
        <dbReference type="ARBA" id="ARBA00023098"/>
    </source>
</evidence>
<dbReference type="InterPro" id="IPR013747">
    <property type="entry name" value="ACP_syn_III_C"/>
</dbReference>
<keyword evidence="3 14" id="KW-0963">Cytoplasm</keyword>
<dbReference type="GO" id="GO:0044550">
    <property type="term" value="P:secondary metabolite biosynthetic process"/>
    <property type="evidence" value="ECO:0007669"/>
    <property type="project" value="TreeGrafter"/>
</dbReference>
<dbReference type="OrthoDB" id="9815506at2"/>
<dbReference type="GO" id="GO:0005737">
    <property type="term" value="C:cytoplasm"/>
    <property type="evidence" value="ECO:0007669"/>
    <property type="project" value="UniProtKB-SubCell"/>
</dbReference>
<keyword evidence="8 14" id="KW-0275">Fatty acid biosynthesis</keyword>
<comment type="catalytic activity">
    <reaction evidence="10">
        <text>malonyl-[ACP] + acetyl-CoA + H(+) = 3-oxobutanoyl-[ACP] + CO2 + CoA</text>
        <dbReference type="Rhea" id="RHEA:12080"/>
        <dbReference type="Rhea" id="RHEA-COMP:9623"/>
        <dbReference type="Rhea" id="RHEA-COMP:9625"/>
        <dbReference type="ChEBI" id="CHEBI:15378"/>
        <dbReference type="ChEBI" id="CHEBI:16526"/>
        <dbReference type="ChEBI" id="CHEBI:57287"/>
        <dbReference type="ChEBI" id="CHEBI:57288"/>
        <dbReference type="ChEBI" id="CHEBI:78449"/>
        <dbReference type="ChEBI" id="CHEBI:78450"/>
        <dbReference type="EC" id="2.3.1.180"/>
    </reaction>
    <physiologicalReaction direction="left-to-right" evidence="10">
        <dbReference type="Rhea" id="RHEA:12081"/>
    </physiologicalReaction>
</comment>
<name>A0A371ISS5_9FIRM</name>
<dbReference type="Gene3D" id="3.40.47.10">
    <property type="match status" value="1"/>
</dbReference>
<comment type="catalytic activity">
    <reaction evidence="11">
        <text>(2S)-2-methylbutanoyl-CoA + malonyl-[ACP] + H(+) = (4S)-4-methyl-3-oxohexanoyl-[ACP] + CO2 + CoA</text>
        <dbReference type="Rhea" id="RHEA:42276"/>
        <dbReference type="Rhea" id="RHEA-COMP:9623"/>
        <dbReference type="Rhea" id="RHEA-COMP:17148"/>
        <dbReference type="ChEBI" id="CHEBI:15378"/>
        <dbReference type="ChEBI" id="CHEBI:16526"/>
        <dbReference type="ChEBI" id="CHEBI:57287"/>
        <dbReference type="ChEBI" id="CHEBI:78449"/>
        <dbReference type="ChEBI" id="CHEBI:88166"/>
        <dbReference type="ChEBI" id="CHEBI:167462"/>
        <dbReference type="EC" id="2.3.1.300"/>
    </reaction>
    <physiologicalReaction direction="left-to-right" evidence="11">
        <dbReference type="Rhea" id="RHEA:42277"/>
    </physiologicalReaction>
</comment>
<evidence type="ECO:0000256" key="8">
    <source>
        <dbReference type="ARBA" id="ARBA00023160"/>
    </source>
</evidence>
<dbReference type="InterPro" id="IPR004655">
    <property type="entry name" value="FabH"/>
</dbReference>
<evidence type="ECO:0000256" key="6">
    <source>
        <dbReference type="ARBA" id="ARBA00022832"/>
    </source>
</evidence>
<dbReference type="NCBIfam" id="NF006829">
    <property type="entry name" value="PRK09352.1"/>
    <property type="match status" value="1"/>
</dbReference>
<feature type="region of interest" description="ACP-binding" evidence="14">
    <location>
        <begin position="251"/>
        <end position="255"/>
    </location>
</feature>
<dbReference type="GO" id="GO:0033818">
    <property type="term" value="F:beta-ketoacyl-acyl-carrier-protein synthase III activity"/>
    <property type="evidence" value="ECO:0007669"/>
    <property type="project" value="UniProtKB-UniRule"/>
</dbReference>
<evidence type="ECO:0000256" key="4">
    <source>
        <dbReference type="ARBA" id="ARBA00022516"/>
    </source>
</evidence>
<evidence type="ECO:0000256" key="13">
    <source>
        <dbReference type="ARBA" id="ARBA00052985"/>
    </source>
</evidence>
<dbReference type="Proteomes" id="UP000243494">
    <property type="component" value="Unassembled WGS sequence"/>
</dbReference>
<comment type="similarity">
    <text evidence="2 14">Belongs to the thiolase-like superfamily. FabH family.</text>
</comment>
<protein>
    <recommendedName>
        <fullName evidence="14">Beta-ketoacyl-[acyl-carrier-protein] synthase III</fullName>
        <shortName evidence="14">Beta-ketoacyl-ACP synthase III</shortName>
        <shortName evidence="14">KAS III</shortName>
        <ecNumber evidence="14">2.3.1.180</ecNumber>
    </recommendedName>
    <alternativeName>
        <fullName evidence="14">3-oxoacyl-[acyl-carrier-protein] synthase 3</fullName>
    </alternativeName>
    <alternativeName>
        <fullName evidence="14">3-oxoacyl-[acyl-carrier-protein] synthase III</fullName>
    </alternativeName>
</protein>
<dbReference type="FunFam" id="3.40.47.10:FF:000004">
    <property type="entry name" value="3-oxoacyl-[acyl-carrier-protein] synthase 3"/>
    <property type="match status" value="1"/>
</dbReference>
<keyword evidence="7 14" id="KW-0443">Lipid metabolism</keyword>
<comment type="catalytic activity">
    <reaction evidence="13">
        <text>3-methylbutanoyl-CoA + malonyl-[ACP] + H(+) = 5-methyl-3-oxohexanoyl-[ACP] + CO2 + CoA</text>
        <dbReference type="Rhea" id="RHEA:42272"/>
        <dbReference type="Rhea" id="RHEA-COMP:9623"/>
        <dbReference type="Rhea" id="RHEA-COMP:9941"/>
        <dbReference type="ChEBI" id="CHEBI:15378"/>
        <dbReference type="ChEBI" id="CHEBI:16526"/>
        <dbReference type="ChEBI" id="CHEBI:57287"/>
        <dbReference type="ChEBI" id="CHEBI:57345"/>
        <dbReference type="ChEBI" id="CHEBI:78449"/>
        <dbReference type="ChEBI" id="CHEBI:78822"/>
        <dbReference type="EC" id="2.3.1.300"/>
    </reaction>
    <physiologicalReaction direction="left-to-right" evidence="13">
        <dbReference type="Rhea" id="RHEA:42273"/>
    </physiologicalReaction>
</comment>
<dbReference type="Pfam" id="PF08545">
    <property type="entry name" value="ACP_syn_III"/>
    <property type="match status" value="1"/>
</dbReference>
<evidence type="ECO:0000256" key="2">
    <source>
        <dbReference type="ARBA" id="ARBA00008642"/>
    </source>
</evidence>
<dbReference type="InterPro" id="IPR013751">
    <property type="entry name" value="ACP_syn_III_N"/>
</dbReference>
<evidence type="ECO:0000256" key="12">
    <source>
        <dbReference type="ARBA" id="ARBA00052467"/>
    </source>
</evidence>
<dbReference type="RefSeq" id="WP_095406467.1">
    <property type="nucleotide sequence ID" value="NZ_NOJZ02000011.1"/>
</dbReference>
<keyword evidence="18" id="KW-1185">Reference proteome</keyword>